<dbReference type="AlphaFoldDB" id="A0A7K3QS03"/>
<evidence type="ECO:0000256" key="4">
    <source>
        <dbReference type="SAM" id="Coils"/>
    </source>
</evidence>
<dbReference type="Pfam" id="PF06386">
    <property type="entry name" value="GvpL_GvpF"/>
    <property type="match status" value="1"/>
</dbReference>
<keyword evidence="4" id="KW-0175">Coiled coil</keyword>
<dbReference type="RefSeq" id="WP_164188450.1">
    <property type="nucleotide sequence ID" value="NZ_JAAGMR010000159.1"/>
</dbReference>
<organism evidence="5 6">
    <name type="scientific">Streptomyces bauhiniae</name>
    <dbReference type="NCBI Taxonomy" id="2340725"/>
    <lineage>
        <taxon>Bacteria</taxon>
        <taxon>Bacillati</taxon>
        <taxon>Actinomycetota</taxon>
        <taxon>Actinomycetes</taxon>
        <taxon>Kitasatosporales</taxon>
        <taxon>Streptomycetaceae</taxon>
        <taxon>Streptomyces</taxon>
    </lineage>
</organism>
<keyword evidence="1" id="KW-0304">Gas vesicle</keyword>
<reference evidence="5 6" key="1">
    <citation type="submission" date="2020-01" db="EMBL/GenBank/DDBJ databases">
        <title>Insect and environment-associated Actinomycetes.</title>
        <authorList>
            <person name="Currrie C."/>
            <person name="Chevrette M."/>
            <person name="Carlson C."/>
            <person name="Stubbendieck R."/>
            <person name="Wendt-Pienkowski E."/>
        </authorList>
    </citation>
    <scope>NUCLEOTIDE SEQUENCE [LARGE SCALE GENOMIC DNA]</scope>
    <source>
        <strain evidence="5 6">SID7754</strain>
    </source>
</reference>
<evidence type="ECO:0000313" key="5">
    <source>
        <dbReference type="EMBL" id="NEB92689.1"/>
    </source>
</evidence>
<comment type="similarity">
    <text evidence="3">Belongs to the gas vesicle GvpF/GvpL family.</text>
</comment>
<accession>A0A7K3QS03</accession>
<dbReference type="Proteomes" id="UP000470520">
    <property type="component" value="Unassembled WGS sequence"/>
</dbReference>
<protein>
    <submittedName>
        <fullName evidence="5">GvpL/GvpF family gas vesicle protein</fullName>
    </submittedName>
</protein>
<evidence type="ECO:0000256" key="1">
    <source>
        <dbReference type="ARBA" id="ARBA00022987"/>
    </source>
</evidence>
<evidence type="ECO:0000313" key="6">
    <source>
        <dbReference type="Proteomes" id="UP000470520"/>
    </source>
</evidence>
<dbReference type="PANTHER" id="PTHR36852">
    <property type="entry name" value="PROTEIN GVPL 2"/>
    <property type="match status" value="1"/>
</dbReference>
<comment type="caution">
    <text evidence="5">The sequence shown here is derived from an EMBL/GenBank/DDBJ whole genome shotgun (WGS) entry which is preliminary data.</text>
</comment>
<feature type="coiled-coil region" evidence="4">
    <location>
        <begin position="88"/>
        <end position="143"/>
    </location>
</feature>
<proteinExistence type="inferred from homology"/>
<gene>
    <name evidence="5" type="ORF">G3I21_13425</name>
</gene>
<dbReference type="InterPro" id="IPR009430">
    <property type="entry name" value="GvpL/GvpF"/>
</dbReference>
<dbReference type="GO" id="GO:0031411">
    <property type="term" value="C:gas vesicle"/>
    <property type="evidence" value="ECO:0007669"/>
    <property type="project" value="UniProtKB-SubCell"/>
</dbReference>
<dbReference type="GO" id="GO:0031412">
    <property type="term" value="P:gas vesicle organization"/>
    <property type="evidence" value="ECO:0007669"/>
    <property type="project" value="InterPro"/>
</dbReference>
<dbReference type="EMBL" id="JAAGMR010000159">
    <property type="protein sequence ID" value="NEB92689.1"/>
    <property type="molecule type" value="Genomic_DNA"/>
</dbReference>
<name>A0A7K3QS03_9ACTN</name>
<evidence type="ECO:0000256" key="3">
    <source>
        <dbReference type="ARBA" id="ARBA00035643"/>
    </source>
</evidence>
<dbReference type="PANTHER" id="PTHR36852:SF1">
    <property type="entry name" value="PROTEIN GVPL 2"/>
    <property type="match status" value="1"/>
</dbReference>
<evidence type="ECO:0000256" key="2">
    <source>
        <dbReference type="ARBA" id="ARBA00035108"/>
    </source>
</evidence>
<comment type="subcellular location">
    <subcellularLocation>
        <location evidence="2">Gas vesicle</location>
    </subcellularLocation>
</comment>
<sequence length="240" mass="26720">MATYVYAITPARHPLRLEDLRGVGPEGSDLRVVSTEELSAVVSSAPEGLRAKRRDLVAHEDVLARLTADGAALPMRFGLVGPDDDQVRAALRENEDSYLRRLEELDGRVEFNLKVTRDEDDLLRDIVRENAEVRRLNEETRRDAGAHDARVRLGELISHEMQERRHGTGEEIVRALRPTAVRTAGAEAAPPHFLNVSFLVERAGAEAFSEAVHRDAEARGDAYTYHLHGPLPAYSFVEEG</sequence>